<name>A0AAP5USU2_9BURK</name>
<evidence type="ECO:0000259" key="4">
    <source>
        <dbReference type="Pfam" id="PF13193"/>
    </source>
</evidence>
<feature type="domain" description="AMP-dependent synthetase/ligase" evidence="3">
    <location>
        <begin position="12"/>
        <end position="414"/>
    </location>
</feature>
<dbReference type="Gene3D" id="3.30.300.30">
    <property type="match status" value="1"/>
</dbReference>
<dbReference type="InterPro" id="IPR020845">
    <property type="entry name" value="AMP-binding_CS"/>
</dbReference>
<dbReference type="Pfam" id="PF00501">
    <property type="entry name" value="AMP-binding"/>
    <property type="match status" value="1"/>
</dbReference>
<keyword evidence="2" id="KW-0436">Ligase</keyword>
<accession>A0AAP5USU2</accession>
<evidence type="ECO:0000313" key="6">
    <source>
        <dbReference type="Proteomes" id="UP001246473"/>
    </source>
</evidence>
<dbReference type="GO" id="GO:0031956">
    <property type="term" value="F:medium-chain fatty acid-CoA ligase activity"/>
    <property type="evidence" value="ECO:0007669"/>
    <property type="project" value="TreeGrafter"/>
</dbReference>
<evidence type="ECO:0000313" key="5">
    <source>
        <dbReference type="EMBL" id="MDT8837510.1"/>
    </source>
</evidence>
<dbReference type="Pfam" id="PF13193">
    <property type="entry name" value="AMP-binding_C"/>
    <property type="match status" value="1"/>
</dbReference>
<dbReference type="InterPro" id="IPR045851">
    <property type="entry name" value="AMP-bd_C_sf"/>
</dbReference>
<protein>
    <submittedName>
        <fullName evidence="5">AMP-binding protein</fullName>
    </submittedName>
</protein>
<reference evidence="5" key="1">
    <citation type="submission" date="2022-08" db="EMBL/GenBank/DDBJ databases">
        <authorList>
            <person name="Kim S.-J."/>
        </authorList>
    </citation>
    <scope>NUCLEOTIDE SEQUENCE</scope>
    <source>
        <strain evidence="5">KJ</strain>
    </source>
</reference>
<dbReference type="InterPro" id="IPR025110">
    <property type="entry name" value="AMP-bd_C"/>
</dbReference>
<dbReference type="SUPFAM" id="SSF56801">
    <property type="entry name" value="Acetyl-CoA synthetase-like"/>
    <property type="match status" value="1"/>
</dbReference>
<dbReference type="PANTHER" id="PTHR43201:SF5">
    <property type="entry name" value="MEDIUM-CHAIN ACYL-COA LIGASE ACSF2, MITOCHONDRIAL"/>
    <property type="match status" value="1"/>
</dbReference>
<proteinExistence type="inferred from homology"/>
<organism evidence="5 6">
    <name type="scientific">Paraburkholderia fungorum</name>
    <dbReference type="NCBI Taxonomy" id="134537"/>
    <lineage>
        <taxon>Bacteria</taxon>
        <taxon>Pseudomonadati</taxon>
        <taxon>Pseudomonadota</taxon>
        <taxon>Betaproteobacteria</taxon>
        <taxon>Burkholderiales</taxon>
        <taxon>Burkholderiaceae</taxon>
        <taxon>Paraburkholderia</taxon>
    </lineage>
</organism>
<evidence type="ECO:0000259" key="3">
    <source>
        <dbReference type="Pfam" id="PF00501"/>
    </source>
</evidence>
<dbReference type="PANTHER" id="PTHR43201">
    <property type="entry name" value="ACYL-COA SYNTHETASE"/>
    <property type="match status" value="1"/>
</dbReference>
<gene>
    <name evidence="5" type="ORF">ParKJ_08795</name>
</gene>
<dbReference type="GO" id="GO:0006631">
    <property type="term" value="P:fatty acid metabolic process"/>
    <property type="evidence" value="ECO:0007669"/>
    <property type="project" value="TreeGrafter"/>
</dbReference>
<feature type="domain" description="AMP-binding enzyme C-terminal" evidence="4">
    <location>
        <begin position="465"/>
        <end position="545"/>
    </location>
</feature>
<dbReference type="Proteomes" id="UP001246473">
    <property type="component" value="Unassembled WGS sequence"/>
</dbReference>
<sequence>MNTPRTIRALIDARAAQYPDKPFLLAAPECEGDGGAAARADVLTFAELRDDCRALETVFHEAGMRAGDVVSVFMSNGIHTARLLLAAMYSGLVANPLNLLCQSSQLRYIVEHSDTRMVFVSSETHEAMSGALAQLRAEGLTRPIALIRTEPDAAVASVPVCAETALVEAADVSAAQRGAAERATCTPSLTAWDSKALSDSEPDASDVALLMYTSGTTGAPKGVLLDHRNLLANARNISREHRLDTGDRVFAALPLYHINGLVVTLLAPLFHGGSVVMAPRFSARTYWRDVARHGCTWINVVPTIVAYLLNSDEACTFDLSALRFCRSASAALPADHHRAFEARFGIGIIETMGMTETAAPVFSNPYDPTARKIGSIGLPSGGEAKVIDRDGRECAPDECGELVLRGEQVMRGYYKRPEETRAAFTADGWLRTGDLGYRDSDGYFYINGRAKELIIKGGENIAPREIDEALLKHPGVLDAAAVGVPDAAYGQEIVAFIVPRVAQGQEQGALDIADLREHCVRELGRYKTPKEFRFVEELPRGPSGKVQRLKLVPI</sequence>
<dbReference type="RefSeq" id="WP_106353367.1">
    <property type="nucleotide sequence ID" value="NZ_JANSLM010000002.1"/>
</dbReference>
<dbReference type="Gene3D" id="3.40.50.12780">
    <property type="entry name" value="N-terminal domain of ligase-like"/>
    <property type="match status" value="1"/>
</dbReference>
<dbReference type="EMBL" id="JANSLM010000002">
    <property type="protein sequence ID" value="MDT8837510.1"/>
    <property type="molecule type" value="Genomic_DNA"/>
</dbReference>
<evidence type="ECO:0000256" key="2">
    <source>
        <dbReference type="ARBA" id="ARBA00022598"/>
    </source>
</evidence>
<dbReference type="InterPro" id="IPR042099">
    <property type="entry name" value="ANL_N_sf"/>
</dbReference>
<dbReference type="AlphaFoldDB" id="A0AAP5USU2"/>
<comment type="similarity">
    <text evidence="1">Belongs to the ATP-dependent AMP-binding enzyme family.</text>
</comment>
<dbReference type="InterPro" id="IPR000873">
    <property type="entry name" value="AMP-dep_synth/lig_dom"/>
</dbReference>
<dbReference type="PROSITE" id="PS00455">
    <property type="entry name" value="AMP_BINDING"/>
    <property type="match status" value="1"/>
</dbReference>
<comment type="caution">
    <text evidence="5">The sequence shown here is derived from an EMBL/GenBank/DDBJ whole genome shotgun (WGS) entry which is preliminary data.</text>
</comment>
<evidence type="ECO:0000256" key="1">
    <source>
        <dbReference type="ARBA" id="ARBA00006432"/>
    </source>
</evidence>